<evidence type="ECO:0000313" key="1">
    <source>
        <dbReference type="EMBL" id="CAB3386669.1"/>
    </source>
</evidence>
<proteinExistence type="predicted"/>
<reference evidence="1 2" key="1">
    <citation type="submission" date="2020-04" db="EMBL/GenBank/DDBJ databases">
        <authorList>
            <person name="Alioto T."/>
            <person name="Alioto T."/>
            <person name="Gomez Garrido J."/>
        </authorList>
    </citation>
    <scope>NUCLEOTIDE SEQUENCE [LARGE SCALE GENOMIC DNA]</scope>
</reference>
<evidence type="ECO:0000313" key="2">
    <source>
        <dbReference type="Proteomes" id="UP000494165"/>
    </source>
</evidence>
<sequence length="111" mass="12818">MAKRIWTPKIENVEGSAQIRSPIKEETSELPAKNGENRTKILIVNVHEQKYGIVFRHCKQKRVINSHLENSLSCTCCCDCKNIFFHSQQKLLMLYIGESSSQTSEDYDQEI</sequence>
<protein>
    <submittedName>
        <fullName evidence="1">Uncharacterized protein</fullName>
    </submittedName>
</protein>
<dbReference type="AlphaFoldDB" id="A0A8S1DS26"/>
<gene>
    <name evidence="1" type="ORF">CLODIP_2_CD10207</name>
</gene>
<keyword evidence="2" id="KW-1185">Reference proteome</keyword>
<dbReference type="EMBL" id="CADEPI010000500">
    <property type="protein sequence ID" value="CAB3386669.1"/>
    <property type="molecule type" value="Genomic_DNA"/>
</dbReference>
<dbReference type="Proteomes" id="UP000494165">
    <property type="component" value="Unassembled WGS sequence"/>
</dbReference>
<name>A0A8S1DS26_9INSE</name>
<comment type="caution">
    <text evidence="1">The sequence shown here is derived from an EMBL/GenBank/DDBJ whole genome shotgun (WGS) entry which is preliminary data.</text>
</comment>
<organism evidence="1 2">
    <name type="scientific">Cloeon dipterum</name>
    <dbReference type="NCBI Taxonomy" id="197152"/>
    <lineage>
        <taxon>Eukaryota</taxon>
        <taxon>Metazoa</taxon>
        <taxon>Ecdysozoa</taxon>
        <taxon>Arthropoda</taxon>
        <taxon>Hexapoda</taxon>
        <taxon>Insecta</taxon>
        <taxon>Pterygota</taxon>
        <taxon>Palaeoptera</taxon>
        <taxon>Ephemeroptera</taxon>
        <taxon>Pisciforma</taxon>
        <taxon>Baetidae</taxon>
        <taxon>Cloeon</taxon>
    </lineage>
</organism>
<accession>A0A8S1DS26</accession>